<organism evidence="1 2">
    <name type="scientific">Arthrobacter rhombi</name>
    <dbReference type="NCBI Taxonomy" id="71253"/>
    <lineage>
        <taxon>Bacteria</taxon>
        <taxon>Bacillati</taxon>
        <taxon>Actinomycetota</taxon>
        <taxon>Actinomycetes</taxon>
        <taxon>Micrococcales</taxon>
        <taxon>Micrococcaceae</taxon>
        <taxon>Arthrobacter</taxon>
    </lineage>
</organism>
<evidence type="ECO:0000313" key="1">
    <source>
        <dbReference type="EMBL" id="SJM60767.1"/>
    </source>
</evidence>
<dbReference type="Proteomes" id="UP000195913">
    <property type="component" value="Unassembled WGS sequence"/>
</dbReference>
<gene>
    <name evidence="1" type="ORF">FM101_06465</name>
</gene>
<evidence type="ECO:0000313" key="2">
    <source>
        <dbReference type="Proteomes" id="UP000195913"/>
    </source>
</evidence>
<dbReference type="AlphaFoldDB" id="A0A1R4FY51"/>
<protein>
    <recommendedName>
        <fullName evidence="3">SnoaL-like domain-containing protein</fullName>
    </recommendedName>
</protein>
<sequence length="128" mass="13644">MVTIHEEPDCGNSPRKEILRDLVVALAQRDVEHLAAVLDEDVSWTVVGEQTVSGRVAARGMALALPPVDELTFGTFLTHGRGAGVDGVLRLADGGETAFCHVLRFKSTAKTAKVADINSYLIKVSGES</sequence>
<dbReference type="Gene3D" id="3.10.450.50">
    <property type="match status" value="1"/>
</dbReference>
<evidence type="ECO:0008006" key="3">
    <source>
        <dbReference type="Google" id="ProtNLM"/>
    </source>
</evidence>
<reference evidence="1 2" key="1">
    <citation type="submission" date="2017-02" db="EMBL/GenBank/DDBJ databases">
        <authorList>
            <person name="Peterson S.W."/>
        </authorList>
    </citation>
    <scope>NUCLEOTIDE SEQUENCE [LARGE SCALE GENOMIC DNA]</scope>
    <source>
        <strain evidence="1 2">B Ar 00.02</strain>
    </source>
</reference>
<accession>A0A1R4FY51</accession>
<name>A0A1R4FY51_9MICC</name>
<proteinExistence type="predicted"/>
<dbReference type="RefSeq" id="WP_143269235.1">
    <property type="nucleotide sequence ID" value="NZ_FUHW01000024.1"/>
</dbReference>
<dbReference type="InterPro" id="IPR032710">
    <property type="entry name" value="NTF2-like_dom_sf"/>
</dbReference>
<dbReference type="SUPFAM" id="SSF54427">
    <property type="entry name" value="NTF2-like"/>
    <property type="match status" value="1"/>
</dbReference>
<dbReference type="EMBL" id="FUHW01000024">
    <property type="protein sequence ID" value="SJM60767.1"/>
    <property type="molecule type" value="Genomic_DNA"/>
</dbReference>
<keyword evidence="2" id="KW-1185">Reference proteome</keyword>